<accession>A0A833HNI0</accession>
<dbReference type="RefSeq" id="WP_151866024.1">
    <property type="nucleotide sequence ID" value="NZ_WBZB01000027.1"/>
</dbReference>
<dbReference type="EMBL" id="WBZB01000027">
    <property type="protein sequence ID" value="KAB3529606.1"/>
    <property type="molecule type" value="Genomic_DNA"/>
</dbReference>
<evidence type="ECO:0000313" key="2">
    <source>
        <dbReference type="Proteomes" id="UP000465601"/>
    </source>
</evidence>
<reference evidence="1 2" key="1">
    <citation type="submission" date="2019-10" db="EMBL/GenBank/DDBJ databases">
        <title>Alkaliphilus serpentinus sp. nov. and Alkaliphilus pronyensis sp. nov., two novel anaerobic alkaliphilic species isolated from the serpentinized-hosted hydrothermal field of the Prony Bay (New Caledonia).</title>
        <authorList>
            <person name="Postec A."/>
        </authorList>
    </citation>
    <scope>NUCLEOTIDE SEQUENCE [LARGE SCALE GENOMIC DNA]</scope>
    <source>
        <strain evidence="1 2">LacT</strain>
    </source>
</reference>
<gene>
    <name evidence="1" type="ORF">F8153_08975</name>
</gene>
<keyword evidence="2" id="KW-1185">Reference proteome</keyword>
<organism evidence="1 2">
    <name type="scientific">Alkaliphilus serpentinus</name>
    <dbReference type="NCBI Taxonomy" id="1482731"/>
    <lineage>
        <taxon>Bacteria</taxon>
        <taxon>Bacillati</taxon>
        <taxon>Bacillota</taxon>
        <taxon>Clostridia</taxon>
        <taxon>Peptostreptococcales</taxon>
        <taxon>Natronincolaceae</taxon>
        <taxon>Alkaliphilus</taxon>
    </lineage>
</organism>
<dbReference type="OrthoDB" id="2080929at2"/>
<proteinExistence type="predicted"/>
<dbReference type="AlphaFoldDB" id="A0A833HNI0"/>
<evidence type="ECO:0000313" key="1">
    <source>
        <dbReference type="EMBL" id="KAB3529606.1"/>
    </source>
</evidence>
<name>A0A833HNI0_9FIRM</name>
<protein>
    <submittedName>
        <fullName evidence="1">Uncharacterized protein</fullName>
    </submittedName>
</protein>
<dbReference type="PROSITE" id="PS51257">
    <property type="entry name" value="PROKAR_LIPOPROTEIN"/>
    <property type="match status" value="1"/>
</dbReference>
<sequence>MAFLKRLTLLIIIFLTYSFILVGCKQSSPEIRTSITISKITQEEYNKIDNSSKPEDSNIDDFRKLYIDVKMTNSKKAVERKITIPNLYIIDKYERVRTTSGGASEQNNIGTEDTAKSMAYIIFDSRGLSEQDIRNLYRESKIYIAHRLRNGDLVEKSISVGNELTFNK</sequence>
<dbReference type="Proteomes" id="UP000465601">
    <property type="component" value="Unassembled WGS sequence"/>
</dbReference>
<comment type="caution">
    <text evidence="1">The sequence shown here is derived from an EMBL/GenBank/DDBJ whole genome shotgun (WGS) entry which is preliminary data.</text>
</comment>